<keyword evidence="1" id="KW-0472">Membrane</keyword>
<feature type="signal peptide" evidence="2">
    <location>
        <begin position="1"/>
        <end position="18"/>
    </location>
</feature>
<keyword evidence="1" id="KW-0812">Transmembrane</keyword>
<feature type="transmembrane region" description="Helical" evidence="1">
    <location>
        <begin position="107"/>
        <end position="125"/>
    </location>
</feature>
<reference evidence="3" key="1">
    <citation type="submission" date="2021-01" db="EMBL/GenBank/DDBJ databases">
        <authorList>
            <person name="Corre E."/>
            <person name="Pelletier E."/>
            <person name="Niang G."/>
            <person name="Scheremetjew M."/>
            <person name="Finn R."/>
            <person name="Kale V."/>
            <person name="Holt S."/>
            <person name="Cochrane G."/>
            <person name="Meng A."/>
            <person name="Brown T."/>
            <person name="Cohen L."/>
        </authorList>
    </citation>
    <scope>NUCLEOTIDE SEQUENCE</scope>
    <source>
        <strain evidence="3">UTEX LB 985</strain>
    </source>
</reference>
<feature type="transmembrane region" description="Helical" evidence="1">
    <location>
        <begin position="132"/>
        <end position="153"/>
    </location>
</feature>
<dbReference type="AlphaFoldDB" id="A0A7S2HPW5"/>
<gene>
    <name evidence="3" type="ORF">CBRE1094_LOCUS28310</name>
</gene>
<proteinExistence type="predicted"/>
<feature type="chain" id="PRO_5031041003" evidence="2">
    <location>
        <begin position="19"/>
        <end position="160"/>
    </location>
</feature>
<organism evidence="3">
    <name type="scientific">Haptolina brevifila</name>
    <dbReference type="NCBI Taxonomy" id="156173"/>
    <lineage>
        <taxon>Eukaryota</taxon>
        <taxon>Haptista</taxon>
        <taxon>Haptophyta</taxon>
        <taxon>Prymnesiophyceae</taxon>
        <taxon>Prymnesiales</taxon>
        <taxon>Prymnesiaceae</taxon>
        <taxon>Haptolina</taxon>
    </lineage>
</organism>
<dbReference type="EMBL" id="HBGU01051912">
    <property type="protein sequence ID" value="CAD9496913.1"/>
    <property type="molecule type" value="Transcribed_RNA"/>
</dbReference>
<evidence type="ECO:0000313" key="3">
    <source>
        <dbReference type="EMBL" id="CAD9496913.1"/>
    </source>
</evidence>
<evidence type="ECO:0000256" key="1">
    <source>
        <dbReference type="SAM" id="Phobius"/>
    </source>
</evidence>
<sequence length="160" mass="17818">MNACLILAAALLPPISDSLERWRDERMHAAGDAARARNLNIERQPDADHVVSLKLDGIETSYYFTYWPAEKRAKILLEYMDMVSVMADTEAMLSRRHFPLLSPAGKFWVALGCRVAFITLLTLYLPTPDTTAATALLMVWAAQLVAVELFGFFDVTSPGP</sequence>
<protein>
    <submittedName>
        <fullName evidence="3">Uncharacterized protein</fullName>
    </submittedName>
</protein>
<name>A0A7S2HPW5_9EUKA</name>
<accession>A0A7S2HPW5</accession>
<keyword evidence="1" id="KW-1133">Transmembrane helix</keyword>
<keyword evidence="2" id="KW-0732">Signal</keyword>
<evidence type="ECO:0000256" key="2">
    <source>
        <dbReference type="SAM" id="SignalP"/>
    </source>
</evidence>